<gene>
    <name evidence="2" type="ORF">MUN78_06875</name>
</gene>
<protein>
    <recommendedName>
        <fullName evidence="4">Ribbon-helix-helix protein CopG domain-containing protein</fullName>
    </recommendedName>
</protein>
<evidence type="ECO:0000313" key="2">
    <source>
        <dbReference type="EMBL" id="UOQ58539.1"/>
    </source>
</evidence>
<dbReference type="Gene3D" id="1.10.1220.10">
    <property type="entry name" value="Met repressor-like"/>
    <property type="match status" value="1"/>
</dbReference>
<feature type="region of interest" description="Disordered" evidence="1">
    <location>
        <begin position="1"/>
        <end position="69"/>
    </location>
</feature>
<feature type="compositionally biased region" description="Low complexity" evidence="1">
    <location>
        <begin position="56"/>
        <end position="67"/>
    </location>
</feature>
<dbReference type="Proteomes" id="UP000831786">
    <property type="component" value="Chromosome"/>
</dbReference>
<dbReference type="RefSeq" id="WP_244729568.1">
    <property type="nucleotide sequence ID" value="NZ_CP095045.1"/>
</dbReference>
<dbReference type="EMBL" id="CP095045">
    <property type="protein sequence ID" value="UOQ58539.1"/>
    <property type="molecule type" value="Genomic_DNA"/>
</dbReference>
<reference evidence="2 3" key="1">
    <citation type="submission" date="2022-04" db="EMBL/GenBank/DDBJ databases">
        <title>Leucobacter sp. isolated from rhizosphere of garlic.</title>
        <authorList>
            <person name="Won M."/>
            <person name="Lee C.-M."/>
            <person name="Woen H.-Y."/>
            <person name="Kwon S.-W."/>
        </authorList>
    </citation>
    <scope>NUCLEOTIDE SEQUENCE [LARGE SCALE GENOMIC DNA]</scope>
    <source>
        <strain evidence="2 3">H21R-40</strain>
    </source>
</reference>
<feature type="compositionally biased region" description="Acidic residues" evidence="1">
    <location>
        <begin position="14"/>
        <end position="23"/>
    </location>
</feature>
<evidence type="ECO:0000313" key="3">
    <source>
        <dbReference type="Proteomes" id="UP000831786"/>
    </source>
</evidence>
<accession>A0ABY4FQT6</accession>
<sequence length="111" mass="12096">MSTNPLDRYKVTDETEVGPDVDLDSEHVTEASTGERVTEASADAFTTERAAEANRGGRPSLGSGRSPQVAFRIPAELREQAEEIASREGRTISAIAREQLERYVNSHHNAA</sequence>
<keyword evidence="3" id="KW-1185">Reference proteome</keyword>
<name>A0ABY4FQT6_9MICO</name>
<dbReference type="InterPro" id="IPR013321">
    <property type="entry name" value="Arc_rbn_hlx_hlx"/>
</dbReference>
<evidence type="ECO:0000256" key="1">
    <source>
        <dbReference type="SAM" id="MobiDB-lite"/>
    </source>
</evidence>
<organism evidence="2 3">
    <name type="scientific">Leucobacter allii</name>
    <dbReference type="NCBI Taxonomy" id="2932247"/>
    <lineage>
        <taxon>Bacteria</taxon>
        <taxon>Bacillati</taxon>
        <taxon>Actinomycetota</taxon>
        <taxon>Actinomycetes</taxon>
        <taxon>Micrococcales</taxon>
        <taxon>Microbacteriaceae</taxon>
        <taxon>Leucobacter</taxon>
    </lineage>
</organism>
<evidence type="ECO:0008006" key="4">
    <source>
        <dbReference type="Google" id="ProtNLM"/>
    </source>
</evidence>
<dbReference type="SUPFAM" id="SSF47598">
    <property type="entry name" value="Ribbon-helix-helix"/>
    <property type="match status" value="1"/>
</dbReference>
<dbReference type="InterPro" id="IPR010985">
    <property type="entry name" value="Ribbon_hlx_hlx"/>
</dbReference>
<proteinExistence type="predicted"/>